<proteinExistence type="predicted"/>
<evidence type="ECO:0008006" key="4">
    <source>
        <dbReference type="Google" id="ProtNLM"/>
    </source>
</evidence>
<dbReference type="Pfam" id="PF05024">
    <property type="entry name" value="Gpi1"/>
    <property type="match status" value="1"/>
</dbReference>
<name>A0AAN7V1G3_9COLE</name>
<keyword evidence="3" id="KW-1185">Reference proteome</keyword>
<feature type="transmembrane region" description="Helical" evidence="1">
    <location>
        <begin position="132"/>
        <end position="151"/>
    </location>
</feature>
<keyword evidence="1" id="KW-0472">Membrane</keyword>
<feature type="transmembrane region" description="Helical" evidence="1">
    <location>
        <begin position="367"/>
        <end position="390"/>
    </location>
</feature>
<organism evidence="2 3">
    <name type="scientific">Pyrocoelia pectoralis</name>
    <dbReference type="NCBI Taxonomy" id="417401"/>
    <lineage>
        <taxon>Eukaryota</taxon>
        <taxon>Metazoa</taxon>
        <taxon>Ecdysozoa</taxon>
        <taxon>Arthropoda</taxon>
        <taxon>Hexapoda</taxon>
        <taxon>Insecta</taxon>
        <taxon>Pterygota</taxon>
        <taxon>Neoptera</taxon>
        <taxon>Endopterygota</taxon>
        <taxon>Coleoptera</taxon>
        <taxon>Polyphaga</taxon>
        <taxon>Elateriformia</taxon>
        <taxon>Elateroidea</taxon>
        <taxon>Lampyridae</taxon>
        <taxon>Lampyrinae</taxon>
        <taxon>Pyrocoelia</taxon>
    </lineage>
</organism>
<gene>
    <name evidence="2" type="ORF">RI129_009267</name>
</gene>
<keyword evidence="1" id="KW-0812">Transmembrane</keyword>
<feature type="transmembrane region" description="Helical" evidence="1">
    <location>
        <begin position="244"/>
        <end position="265"/>
    </location>
</feature>
<dbReference type="GO" id="GO:0016020">
    <property type="term" value="C:membrane"/>
    <property type="evidence" value="ECO:0007669"/>
    <property type="project" value="InterPro"/>
</dbReference>
<dbReference type="GO" id="GO:0005783">
    <property type="term" value="C:endoplasmic reticulum"/>
    <property type="evidence" value="ECO:0007669"/>
    <property type="project" value="TreeGrafter"/>
</dbReference>
<protein>
    <recommendedName>
        <fullName evidence="4">Phosphatidylinositol N-acetylglucosaminyltransferase subunit Q</fullName>
    </recommendedName>
</protein>
<sequence length="491" mass="56430">MKSVFIFIPDVFHYNEARKLRGFIKNYKNTISFYILTNASSPIIGFCNDNSSQNNVAPIDENQPTQIHIHCKTGQILVNGLDDVYEITCIMYDYLAFKKCDVSTFDCNHYGEYFSTLIRAVQNEKSELSTNGHSLSLLIFFFVINIFLKLINACQRVLEQLLFFLRYSATAIHLHQTVETMKWALKSLRQQQRVTLIVGNIIMSKITDFLCGLLMLYFIVQYKATLILFAYNTIETIVEALEKLLLFLMGAPAGLKLNSTFNLTLGTFYSYHVTLWRAFLHASSPLLSFALYLLVFPGACGLSFQAALLSDLVAFSTFHIYCIYVYAARLYGVQMKGLISLWRLFIGRKYNPLRKRVDSHQYTHNQLFIGTLVFTVLIFLFPTTLLYYAVFATFRITLISLNGLLLRLRYFLQCFPMYTMILWLSNSPSVRGAVKLSLLNNVSFEKCRIYVSLLTLPFWQSIQNTLPETLVAIKPVSWNILFRAIVMGSLI</sequence>
<dbReference type="InterPro" id="IPR007720">
    <property type="entry name" value="PigQ/GPI1"/>
</dbReference>
<dbReference type="Proteomes" id="UP001329430">
    <property type="component" value="Chromosome 7"/>
</dbReference>
<dbReference type="EMBL" id="JAVRBK010000007">
    <property type="protein sequence ID" value="KAK5640720.1"/>
    <property type="molecule type" value="Genomic_DNA"/>
</dbReference>
<evidence type="ECO:0000313" key="2">
    <source>
        <dbReference type="EMBL" id="KAK5640720.1"/>
    </source>
</evidence>
<evidence type="ECO:0000313" key="3">
    <source>
        <dbReference type="Proteomes" id="UP001329430"/>
    </source>
</evidence>
<dbReference type="PANTHER" id="PTHR21329">
    <property type="entry name" value="PHOSPHATIDYLINOSITOL N-ACETYLGLUCOSAMINYLTRANSFERASE SUBUNIT Q-RELATED"/>
    <property type="match status" value="1"/>
</dbReference>
<dbReference type="AlphaFoldDB" id="A0AAN7V1G3"/>
<evidence type="ECO:0000256" key="1">
    <source>
        <dbReference type="SAM" id="Phobius"/>
    </source>
</evidence>
<feature type="transmembrane region" description="Helical" evidence="1">
    <location>
        <begin position="318"/>
        <end position="346"/>
    </location>
</feature>
<accession>A0AAN7V1G3</accession>
<reference evidence="2 3" key="1">
    <citation type="journal article" date="2024" name="Insects">
        <title>An Improved Chromosome-Level Genome Assembly of the Firefly Pyrocoelia pectoralis.</title>
        <authorList>
            <person name="Fu X."/>
            <person name="Meyer-Rochow V.B."/>
            <person name="Ballantyne L."/>
            <person name="Zhu X."/>
        </authorList>
    </citation>
    <scope>NUCLEOTIDE SEQUENCE [LARGE SCALE GENOMIC DNA]</scope>
    <source>
        <strain evidence="2">XCY_ONT2</strain>
    </source>
</reference>
<feature type="transmembrane region" description="Helical" evidence="1">
    <location>
        <begin position="286"/>
        <end position="306"/>
    </location>
</feature>
<keyword evidence="1" id="KW-1133">Transmembrane helix</keyword>
<comment type="caution">
    <text evidence="2">The sequence shown here is derived from an EMBL/GenBank/DDBJ whole genome shotgun (WGS) entry which is preliminary data.</text>
</comment>
<dbReference type="GO" id="GO:0006506">
    <property type="term" value="P:GPI anchor biosynthetic process"/>
    <property type="evidence" value="ECO:0007669"/>
    <property type="project" value="InterPro"/>
</dbReference>
<dbReference type="PANTHER" id="PTHR21329:SF3">
    <property type="entry name" value="PHOSPHATIDYLINOSITOL N-ACETYLGLUCOSAMINYLTRANSFERASE SUBUNIT Q"/>
    <property type="match status" value="1"/>
</dbReference>
<feature type="transmembrane region" description="Helical" evidence="1">
    <location>
        <begin position="209"/>
        <end position="232"/>
    </location>
</feature>